<keyword evidence="6" id="KW-1185">Reference proteome</keyword>
<feature type="compositionally biased region" description="Basic and acidic residues" evidence="1">
    <location>
        <begin position="994"/>
        <end position="1006"/>
    </location>
</feature>
<evidence type="ECO:0000256" key="2">
    <source>
        <dbReference type="SAM" id="Phobius"/>
    </source>
</evidence>
<dbReference type="InterPro" id="IPR042171">
    <property type="entry name" value="Acyl-CoA_hotdog"/>
</dbReference>
<keyword evidence="2" id="KW-1133">Transmembrane helix</keyword>
<dbReference type="Pfam" id="PF20789">
    <property type="entry name" value="4HBT_3C"/>
    <property type="match status" value="1"/>
</dbReference>
<evidence type="ECO:0000313" key="6">
    <source>
        <dbReference type="Proteomes" id="UP001498476"/>
    </source>
</evidence>
<protein>
    <submittedName>
        <fullName evidence="5">Uncharacterized protein</fullName>
    </submittedName>
</protein>
<gene>
    <name evidence="5" type="ORF">QQX98_003945</name>
</gene>
<dbReference type="InterPro" id="IPR029069">
    <property type="entry name" value="HotDog_dom_sf"/>
</dbReference>
<dbReference type="PANTHER" id="PTHR38110:SF1">
    <property type="entry name" value="THIOESTERASE DOMAIN-CONTAINING PROTEIN"/>
    <property type="match status" value="1"/>
</dbReference>
<keyword evidence="2" id="KW-0812">Transmembrane</keyword>
<evidence type="ECO:0000259" key="4">
    <source>
        <dbReference type="Pfam" id="PF20789"/>
    </source>
</evidence>
<feature type="domain" description="Acyl-CoA thioesterase-like N-terminal HotDog" evidence="3">
    <location>
        <begin position="27"/>
        <end position="100"/>
    </location>
</feature>
<dbReference type="SUPFAM" id="SSF54637">
    <property type="entry name" value="Thioesterase/thiol ester dehydrase-isomerase"/>
    <property type="match status" value="2"/>
</dbReference>
<feature type="compositionally biased region" description="Polar residues" evidence="1">
    <location>
        <begin position="971"/>
        <end position="985"/>
    </location>
</feature>
<keyword evidence="2" id="KW-0472">Membrane</keyword>
<dbReference type="EMBL" id="JAZAVJ010000047">
    <property type="protein sequence ID" value="KAK7418453.1"/>
    <property type="molecule type" value="Genomic_DNA"/>
</dbReference>
<evidence type="ECO:0000313" key="5">
    <source>
        <dbReference type="EMBL" id="KAK7418453.1"/>
    </source>
</evidence>
<feature type="domain" description="Acyl-CoA thioesterase-like C-terminal" evidence="4">
    <location>
        <begin position="170"/>
        <end position="302"/>
    </location>
</feature>
<dbReference type="Gene3D" id="2.40.160.210">
    <property type="entry name" value="Acyl-CoA thioesterase, double hotdog domain"/>
    <property type="match status" value="1"/>
</dbReference>
<feature type="region of interest" description="Disordered" evidence="1">
    <location>
        <begin position="853"/>
        <end position="890"/>
    </location>
</feature>
<dbReference type="InterPro" id="IPR049449">
    <property type="entry name" value="TesB_ACOT8-like_N"/>
</dbReference>
<evidence type="ECO:0000259" key="3">
    <source>
        <dbReference type="Pfam" id="PF13622"/>
    </source>
</evidence>
<dbReference type="Proteomes" id="UP001498476">
    <property type="component" value="Unassembled WGS sequence"/>
</dbReference>
<feature type="compositionally biased region" description="Pro residues" evidence="1">
    <location>
        <begin position="876"/>
        <end position="885"/>
    </location>
</feature>
<dbReference type="PANTHER" id="PTHR38110">
    <property type="entry name" value="CHROMOSOME 23, WHOLE GENOME SHOTGUN SEQUENCE"/>
    <property type="match status" value="1"/>
</dbReference>
<feature type="region of interest" description="Disordered" evidence="1">
    <location>
        <begin position="938"/>
        <end position="1011"/>
    </location>
</feature>
<dbReference type="InterPro" id="IPR052389">
    <property type="entry name" value="Sec_Metab_Biosynth-Assoc"/>
</dbReference>
<dbReference type="InterPro" id="IPR049450">
    <property type="entry name" value="ACOT8-like_C"/>
</dbReference>
<dbReference type="Pfam" id="PF13622">
    <property type="entry name" value="4HBT_3"/>
    <property type="match status" value="1"/>
</dbReference>
<accession>A0ABR1HBB6</accession>
<feature type="transmembrane region" description="Helical" evidence="2">
    <location>
        <begin position="345"/>
        <end position="364"/>
    </location>
</feature>
<proteinExistence type="predicted"/>
<organism evidence="5 6">
    <name type="scientific">Neonectria punicea</name>
    <dbReference type="NCBI Taxonomy" id="979145"/>
    <lineage>
        <taxon>Eukaryota</taxon>
        <taxon>Fungi</taxon>
        <taxon>Dikarya</taxon>
        <taxon>Ascomycota</taxon>
        <taxon>Pezizomycotina</taxon>
        <taxon>Sordariomycetes</taxon>
        <taxon>Hypocreomycetidae</taxon>
        <taxon>Hypocreales</taxon>
        <taxon>Nectriaceae</taxon>
        <taxon>Neonectria</taxon>
    </lineage>
</organism>
<comment type="caution">
    <text evidence="5">The sequence shown here is derived from an EMBL/GenBank/DDBJ whole genome shotgun (WGS) entry which is preliminary data.</text>
</comment>
<reference evidence="5 6" key="1">
    <citation type="journal article" date="2025" name="Microbiol. Resour. Announc.">
        <title>Draft genome sequences for Neonectria magnoliae and Neonectria punicea, canker pathogens of Liriodendron tulipifera and Acer saccharum in West Virginia.</title>
        <authorList>
            <person name="Petronek H.M."/>
            <person name="Kasson M.T."/>
            <person name="Metheny A.M."/>
            <person name="Stauder C.M."/>
            <person name="Lovett B."/>
            <person name="Lynch S.C."/>
            <person name="Garnas J.R."/>
            <person name="Kasson L.R."/>
            <person name="Stajich J.E."/>
        </authorList>
    </citation>
    <scope>NUCLEOTIDE SEQUENCE [LARGE SCALE GENOMIC DNA]</scope>
    <source>
        <strain evidence="5 6">NRRL 64653</strain>
    </source>
</reference>
<evidence type="ECO:0000256" key="1">
    <source>
        <dbReference type="SAM" id="MobiDB-lite"/>
    </source>
</evidence>
<sequence>MKEAPSFDKDSQVTRLDGATFAANLTKPFCVGTVPNGGYVASVFLRVASEYLSVRNQPDPIAAHWQFLHATHQGPAVLVVEDVKPGRGVSVVHVALYQGKLLPQEPWVSPKSKKHAVAYITNSLLVAEKGITLPTGFDIKDPPLPVNLELLAKGVDAKWERLHMSIMDHVPILNNLEFYAPKDCPFRPASYDFWLRMANGETFTNASLGYVSDAGPPLLVETFRPTDADAEIPAGGFAIDKMFWYPTVTMSLDVKKALAPQGEEWLRLRVAAKVVKNGRYDAEVIVFDRKGEVVALSNHVALAVDIERNTSRSEKLLDFLSTSPAIRSNYAPRPSDIMASTDSEVVVALVALIISLVALAATFMQVMQQYYASAAGYSQCNEKVMGRWAETKTRRFSWDELRFEVEFDVPVIFVSPPTNERGPVRDQAIYFLDGTQESLDNSRSELSVDFVGQRKDFAKKSHKEQIHTTDNERASWTMLLSAVQRMEKDSRDWQNDQYQHMGPPTASALEKGLPSAPPTLHEHHTLTVALQHMRKSWDTMPTTVSRPYATTTMCHLIEMMGALGVYWKEFNRTHDRYRAEGNGFMLLGERLSDLGLMFSFRVYGKCSFERKRVIPVDDIKELCFGYVPTIYREKFDYRRLGFLEDYEQKIDTLQMASRSDISESLILIGCNNNAVRCFTDPDKQTSHLFPVSFEILGMLSRTFHMENSIFTYIPNPTPDRWDKRSLSLVKMMEAYSELVQVNLPGVARNTSILAKIKYHLAEILTHHRIKDFVEQLQFLKALHAALDDCDEILTAKTRGSKSVPVAAPGRPQADRCSTADVEAERVGFRQQMVLDVLRSHLQEVLRLLNDRDDRNTDNASLHAEWTSSSPASRFPTGPPQPPPPLFEDMHAASPDERQHKFMDVYFEVVRKKVVPHATSTTDRRTSIVGAPAGYGFRRAGTARTQASSTRGGAPVANTHGAPLPSGGPENGSITVQTDQSVQNGSLDGDADSDIDPKDQAEPREEVSLSNQEVTHDDVWCTLVFRMICWLMLHDFNKLDVQVNKSELLGSRMPVYIA</sequence>
<name>A0ABR1HBB6_9HYPO</name>